<feature type="transmembrane region" description="Helical" evidence="1">
    <location>
        <begin position="96"/>
        <end position="115"/>
    </location>
</feature>
<dbReference type="RefSeq" id="WP_288183288.1">
    <property type="nucleotide sequence ID" value="NZ_LT608335.1"/>
</dbReference>
<reference evidence="3" key="1">
    <citation type="submission" date="2016-08" db="EMBL/GenBank/DDBJ databases">
        <authorList>
            <person name="Seilhamer J.J."/>
        </authorList>
    </citation>
    <scope>NUCLEOTIDE SEQUENCE</scope>
    <source>
        <strain evidence="3">86</strain>
    </source>
</reference>
<feature type="transmembrane region" description="Helical" evidence="1">
    <location>
        <begin position="279"/>
        <end position="301"/>
    </location>
</feature>
<name>A0A212LMX1_9FIRM</name>
<organism evidence="3">
    <name type="scientific">uncultured Sporomusa sp</name>
    <dbReference type="NCBI Taxonomy" id="307249"/>
    <lineage>
        <taxon>Bacteria</taxon>
        <taxon>Bacillati</taxon>
        <taxon>Bacillota</taxon>
        <taxon>Negativicutes</taxon>
        <taxon>Selenomonadales</taxon>
        <taxon>Sporomusaceae</taxon>
        <taxon>Sporomusa</taxon>
        <taxon>environmental samples</taxon>
    </lineage>
</organism>
<keyword evidence="3" id="KW-0012">Acyltransferase</keyword>
<accession>A0A212LMX1</accession>
<feature type="transmembrane region" description="Helical" evidence="1">
    <location>
        <begin position="54"/>
        <end position="76"/>
    </location>
</feature>
<feature type="transmembrane region" description="Helical" evidence="1">
    <location>
        <begin position="12"/>
        <end position="34"/>
    </location>
</feature>
<dbReference type="Pfam" id="PF01757">
    <property type="entry name" value="Acyl_transf_3"/>
    <property type="match status" value="1"/>
</dbReference>
<feature type="transmembrane region" description="Helical" evidence="1">
    <location>
        <begin position="340"/>
        <end position="358"/>
    </location>
</feature>
<feature type="transmembrane region" description="Helical" evidence="1">
    <location>
        <begin position="177"/>
        <end position="197"/>
    </location>
</feature>
<dbReference type="PANTHER" id="PTHR36927">
    <property type="entry name" value="BLR4337 PROTEIN"/>
    <property type="match status" value="1"/>
</dbReference>
<sequence>MQSADSEKRVYFLDNLRSFIVLVVVVFHAAMAYMPHAPWWWYVLDSQRHAFFDWFVLGNDVFIMPVMFFIAGYFAIKSLAKRSVAEFVRDKVTRLMIPWVIGVVFLAPAVTYFIFVTRSQTPPAYLYYWFNLFFGSSYQQAHYWFLGALTLFCLVLALVYSRGWIKATPLSAAKPSAAFFALFVLGGSAGFFAVNTVVNDYDWVNVKYILMLQPTRFVLYVLYFMLGIYACRRQWFTANGYSPCPVRWSVAAIVAGGLFLGGKVVLANNTALSGLAANAFLHTLFCLCAVFALLAVFQRWVNSGNYLWRRLAVNSYAIYFIHQFPVFSLNYALLTLPTGPFVKFFLSAGLAVILSYLVSELLLRRIPAFGGNVRQDSKISPPGY</sequence>
<keyword evidence="3" id="KW-0808">Transferase</keyword>
<evidence type="ECO:0000256" key="1">
    <source>
        <dbReference type="SAM" id="Phobius"/>
    </source>
</evidence>
<dbReference type="PANTHER" id="PTHR36927:SF1">
    <property type="entry name" value="MDO-LIKE PROTEIN"/>
    <property type="match status" value="1"/>
</dbReference>
<dbReference type="GO" id="GO:0016747">
    <property type="term" value="F:acyltransferase activity, transferring groups other than amino-acyl groups"/>
    <property type="evidence" value="ECO:0007669"/>
    <property type="project" value="InterPro"/>
</dbReference>
<keyword evidence="1" id="KW-1133">Transmembrane helix</keyword>
<feature type="domain" description="Acyltransferase 3" evidence="2">
    <location>
        <begin position="11"/>
        <end position="359"/>
    </location>
</feature>
<keyword evidence="1" id="KW-0472">Membrane</keyword>
<protein>
    <submittedName>
        <fullName evidence="3">Acyltransferase 3</fullName>
    </submittedName>
</protein>
<gene>
    <name evidence="3" type="ORF">KL86SPO_20282</name>
</gene>
<evidence type="ECO:0000259" key="2">
    <source>
        <dbReference type="Pfam" id="PF01757"/>
    </source>
</evidence>
<dbReference type="EMBL" id="FMJE01000002">
    <property type="protein sequence ID" value="SCM78871.1"/>
    <property type="molecule type" value="Genomic_DNA"/>
</dbReference>
<keyword evidence="1" id="KW-0812">Transmembrane</keyword>
<feature type="transmembrane region" description="Helical" evidence="1">
    <location>
        <begin position="217"/>
        <end position="236"/>
    </location>
</feature>
<dbReference type="InterPro" id="IPR050623">
    <property type="entry name" value="Glucan_succinyl_AcylTrfase"/>
</dbReference>
<proteinExistence type="predicted"/>
<feature type="transmembrane region" description="Helical" evidence="1">
    <location>
        <begin position="313"/>
        <end position="334"/>
    </location>
</feature>
<feature type="transmembrane region" description="Helical" evidence="1">
    <location>
        <begin position="143"/>
        <end position="165"/>
    </location>
</feature>
<feature type="transmembrane region" description="Helical" evidence="1">
    <location>
        <begin position="248"/>
        <end position="267"/>
    </location>
</feature>
<dbReference type="InterPro" id="IPR002656">
    <property type="entry name" value="Acyl_transf_3_dom"/>
</dbReference>
<dbReference type="AlphaFoldDB" id="A0A212LMX1"/>
<evidence type="ECO:0000313" key="3">
    <source>
        <dbReference type="EMBL" id="SCM78871.1"/>
    </source>
</evidence>